<reference evidence="2" key="1">
    <citation type="submission" date="2018-05" db="EMBL/GenBank/DDBJ databases">
        <authorList>
            <person name="Lanie J.A."/>
            <person name="Ng W.-L."/>
            <person name="Kazmierczak K.M."/>
            <person name="Andrzejewski T.M."/>
            <person name="Davidsen T.M."/>
            <person name="Wayne K.J."/>
            <person name="Tettelin H."/>
            <person name="Glass J.I."/>
            <person name="Rusch D."/>
            <person name="Podicherti R."/>
            <person name="Tsui H.-C.T."/>
            <person name="Winkler M.E."/>
        </authorList>
    </citation>
    <scope>NUCLEOTIDE SEQUENCE</scope>
</reference>
<dbReference type="AlphaFoldDB" id="A0A382IXV1"/>
<feature type="non-terminal residue" evidence="2">
    <location>
        <position position="114"/>
    </location>
</feature>
<dbReference type="SUPFAM" id="SSF51182">
    <property type="entry name" value="RmlC-like cupins"/>
    <property type="match status" value="1"/>
</dbReference>
<protein>
    <recommendedName>
        <fullName evidence="1">Cupin type-2 domain-containing protein</fullName>
    </recommendedName>
</protein>
<gene>
    <name evidence="2" type="ORF">METZ01_LOCUS256597</name>
</gene>
<dbReference type="InterPro" id="IPR013096">
    <property type="entry name" value="Cupin_2"/>
</dbReference>
<dbReference type="Gene3D" id="2.60.120.10">
    <property type="entry name" value="Jelly Rolls"/>
    <property type="match status" value="1"/>
</dbReference>
<dbReference type="InterPro" id="IPR014710">
    <property type="entry name" value="RmlC-like_jellyroll"/>
</dbReference>
<accession>A0A382IXV1</accession>
<dbReference type="InterPro" id="IPR011051">
    <property type="entry name" value="RmlC_Cupin_sf"/>
</dbReference>
<evidence type="ECO:0000259" key="1">
    <source>
        <dbReference type="Pfam" id="PF07883"/>
    </source>
</evidence>
<feature type="domain" description="Cupin type-2" evidence="1">
    <location>
        <begin position="63"/>
        <end position="113"/>
    </location>
</feature>
<name>A0A382IXV1_9ZZZZ</name>
<dbReference type="Pfam" id="PF07883">
    <property type="entry name" value="Cupin_2"/>
    <property type="match status" value="1"/>
</dbReference>
<organism evidence="2">
    <name type="scientific">marine metagenome</name>
    <dbReference type="NCBI Taxonomy" id="408172"/>
    <lineage>
        <taxon>unclassified sequences</taxon>
        <taxon>metagenomes</taxon>
        <taxon>ecological metagenomes</taxon>
    </lineage>
</organism>
<evidence type="ECO:0000313" key="2">
    <source>
        <dbReference type="EMBL" id="SVC03743.1"/>
    </source>
</evidence>
<sequence>MSVEASIPVEDANGIALAKADNPVMVPGRRDWMQYRELGVTAASGGKIRAQVTSASQGLSAPTGWHVHLCEGQFVYILNGWVELEFSGGRVERISAGDSLYIPGDTPHNEIATS</sequence>
<dbReference type="EMBL" id="UINC01069962">
    <property type="protein sequence ID" value="SVC03743.1"/>
    <property type="molecule type" value="Genomic_DNA"/>
</dbReference>
<proteinExistence type="predicted"/>